<evidence type="ECO:0000313" key="2">
    <source>
        <dbReference type="Proteomes" id="UP001596091"/>
    </source>
</evidence>
<reference evidence="2" key="1">
    <citation type="journal article" date="2019" name="Int. J. Syst. Evol. Microbiol.">
        <title>The Global Catalogue of Microorganisms (GCM) 10K type strain sequencing project: providing services to taxonomists for standard genome sequencing and annotation.</title>
        <authorList>
            <consortium name="The Broad Institute Genomics Platform"/>
            <consortium name="The Broad Institute Genome Sequencing Center for Infectious Disease"/>
            <person name="Wu L."/>
            <person name="Ma J."/>
        </authorList>
    </citation>
    <scope>NUCLEOTIDE SEQUENCE [LARGE SCALE GENOMIC DNA]</scope>
    <source>
        <strain evidence="2">JCM 4087</strain>
    </source>
</reference>
<accession>A0ABW1EFK6</accession>
<keyword evidence="2" id="KW-1185">Reference proteome</keyword>
<organism evidence="1 2">
    <name type="scientific">Acidicapsa dinghuensis</name>
    <dbReference type="NCBI Taxonomy" id="2218256"/>
    <lineage>
        <taxon>Bacteria</taxon>
        <taxon>Pseudomonadati</taxon>
        <taxon>Acidobacteriota</taxon>
        <taxon>Terriglobia</taxon>
        <taxon>Terriglobales</taxon>
        <taxon>Acidobacteriaceae</taxon>
        <taxon>Acidicapsa</taxon>
    </lineage>
</organism>
<comment type="caution">
    <text evidence="1">The sequence shown here is derived from an EMBL/GenBank/DDBJ whole genome shotgun (WGS) entry which is preliminary data.</text>
</comment>
<dbReference type="EMBL" id="JBHSPH010000002">
    <property type="protein sequence ID" value="MFC5862785.1"/>
    <property type="molecule type" value="Genomic_DNA"/>
</dbReference>
<gene>
    <name evidence="1" type="ORF">ACFPT7_10825</name>
</gene>
<dbReference type="PROSITE" id="PS51318">
    <property type="entry name" value="TAT"/>
    <property type="match status" value="1"/>
</dbReference>
<dbReference type="InterPro" id="IPR006311">
    <property type="entry name" value="TAT_signal"/>
</dbReference>
<evidence type="ECO:0000313" key="1">
    <source>
        <dbReference type="EMBL" id="MFC5862785.1"/>
    </source>
</evidence>
<name>A0ABW1EFK6_9BACT</name>
<protein>
    <submittedName>
        <fullName evidence="1">Ferritin-like domain-containing protein</fullName>
    </submittedName>
</protein>
<sequence length="376" mass="40279">MEESAEISPTTAKGSVNRRSLLKGGLIAGSIAAAGMLAHSNSALADRDDHNDRGELDRGDIAILRFLAAAEIIETDLWDQYAELGGVDNTSNNTYQQAFEFLDGDGLQYISSNTLDEASHASFLNAYLESKGTPPVDLDAFRNLQGSTAMGSKNIGRLTNLLHLNVDTSWYIRYRSTTSPDFGATSPQAITITNRPAIPATDADFEGPNHIQAIANTAAFHFGTIEQGGTSLYASLAQKVRHPEVLTIVLGIGGDEVAHFLEWVDFAGNSVQPGNGGAFSFSGSTSPVTDNGLTFPDFTKKGPLFQPNLIFPVPADFISKKLPKCAVIRPITDRFFGARAAAKALTDMNLFGGQPQSFFRVLNQLADEADAAVRGF</sequence>
<dbReference type="RefSeq" id="WP_263336666.1">
    <property type="nucleotide sequence ID" value="NZ_JAGSYH010000003.1"/>
</dbReference>
<dbReference type="Pfam" id="PF13668">
    <property type="entry name" value="Ferritin_2"/>
    <property type="match status" value="1"/>
</dbReference>
<proteinExistence type="predicted"/>
<dbReference type="Proteomes" id="UP001596091">
    <property type="component" value="Unassembled WGS sequence"/>
</dbReference>